<dbReference type="SUPFAM" id="SSF50978">
    <property type="entry name" value="WD40 repeat-like"/>
    <property type="match status" value="1"/>
</dbReference>
<feature type="region of interest" description="Disordered" evidence="1">
    <location>
        <begin position="763"/>
        <end position="788"/>
    </location>
</feature>
<dbReference type="GO" id="GO:0005737">
    <property type="term" value="C:cytoplasm"/>
    <property type="evidence" value="ECO:0007669"/>
    <property type="project" value="TreeGrafter"/>
</dbReference>
<feature type="compositionally biased region" description="Low complexity" evidence="1">
    <location>
        <begin position="601"/>
        <end position="620"/>
    </location>
</feature>
<organism evidence="3 4">
    <name type="scientific">Phytophthora citrophthora</name>
    <dbReference type="NCBI Taxonomy" id="4793"/>
    <lineage>
        <taxon>Eukaryota</taxon>
        <taxon>Sar</taxon>
        <taxon>Stramenopiles</taxon>
        <taxon>Oomycota</taxon>
        <taxon>Peronosporomycetes</taxon>
        <taxon>Peronosporales</taxon>
        <taxon>Peronosporaceae</taxon>
        <taxon>Phytophthora</taxon>
    </lineage>
</organism>
<feature type="compositionally biased region" description="Basic residues" evidence="1">
    <location>
        <begin position="933"/>
        <end position="944"/>
    </location>
</feature>
<dbReference type="PANTHER" id="PTHR13268">
    <property type="entry name" value="BREAST CARCINOMA AMPLIFIED SEQUENCE 3"/>
    <property type="match status" value="1"/>
</dbReference>
<dbReference type="InterPro" id="IPR036322">
    <property type="entry name" value="WD40_repeat_dom_sf"/>
</dbReference>
<dbReference type="AlphaFoldDB" id="A0AAD9LDV4"/>
<gene>
    <name evidence="3" type="ORF">P3T76_012681</name>
</gene>
<feature type="compositionally biased region" description="Low complexity" evidence="1">
    <location>
        <begin position="360"/>
        <end position="392"/>
    </location>
</feature>
<evidence type="ECO:0000313" key="4">
    <source>
        <dbReference type="Proteomes" id="UP001259832"/>
    </source>
</evidence>
<evidence type="ECO:0000256" key="1">
    <source>
        <dbReference type="SAM" id="MobiDB-lite"/>
    </source>
</evidence>
<dbReference type="EMBL" id="JASMQC010000032">
    <property type="protein sequence ID" value="KAK1931749.1"/>
    <property type="molecule type" value="Genomic_DNA"/>
</dbReference>
<dbReference type="InterPro" id="IPR015943">
    <property type="entry name" value="WD40/YVTN_repeat-like_dom_sf"/>
</dbReference>
<dbReference type="GO" id="GO:0006914">
    <property type="term" value="P:autophagy"/>
    <property type="evidence" value="ECO:0007669"/>
    <property type="project" value="InterPro"/>
</dbReference>
<dbReference type="Proteomes" id="UP001259832">
    <property type="component" value="Unassembled WGS sequence"/>
</dbReference>
<protein>
    <submittedName>
        <fullName evidence="3">Autophagy-related protein 18f</fullName>
    </submittedName>
</protein>
<sequence length="986" mass="106035">MQCTRGLPPPSAAAHGRRSAPAPVIRPKMKPSTRPTRRASARTSRRRSSSDAPAVVSSSPDSSLSNAPSAAPNGSLEVIFCAVQRVRGRVFLLLCTRSDWRLYRLDGFTSMRESCSPVQLLIDHNKDAAQLSGVRFFRLYERPATDPVALALGGLFVSERTCSQSSDEEEDFVSATAGEEDAQEDITVVALDEQKLLHKLPPSPSLVLDVQTNATTAAVLCETREIFLYDLVTFQLQQTIITASPAMALGPRWLAYPGFAQSVDTNQGSKRESTTSGQGDSDSDFDDVPIDVLVNNGITVESRDASHSSSPSYTAIDVAQNVASGLYYLSEVGRATIAPYLSSSPGQPSNGIHSHHTETSLSGRRNSSRSRMSSLNGPTSKPQQTTQTTDDTAAIESKKHPGWVLVQDLSTKRVLANFPCHSTALVNLSLDFSGLLLATSSTKGQNLHVYRLSPPLQSVVNNSGGAVTGHGVLHHQLLYKLQRGITHASIQDIAFSQDGKWINVTSAHGTSHLYALHPEGARISADTHANTVESATEADSDGLGPSFPLRQVNDFYADFRSLETRTQTQVLRIRHELKLPPAPAVVPHKSTTPVPSKARTTRSSSTSSSSSVSSTCSSSSPPGQVFHSPPTTGNVRGSTIMESALDASQALLSQLATSAIDFGHQHFENDTDVGSRRRRLRQHLSCLFAPDGLKMLICCDAALKLYEMRVTALSQHKANHARAASSDSKTKNSKSSLSSFGFEAGVTELKSWELLTSGRRKSASLSSTVEDQTDLSSSSSSGDSNAKSELRTFAQRSLPLWAHPKVTFRAIDEDHPDGQVLEVKRKGPNPSQDLSASTMAMAPEGFANGDEQLFVMEMDSYFGIGGSPVFDGRDGSRPTTPEVPPPLDLAASINMAMSSSLSETPPKSIPEVKNTICFRPMDQNSPRGNGATHKGKKKKGKNRRVLLTPTSCEPEIEESSSTGGLAALQFTMQDMYFAAPNDEPSS</sequence>
<comment type="caution">
    <text evidence="3">The sequence shown here is derived from an EMBL/GenBank/DDBJ whole genome shotgun (WGS) entry which is preliminary data.</text>
</comment>
<accession>A0AAD9LDV4</accession>
<dbReference type="GO" id="GO:0042594">
    <property type="term" value="P:response to starvation"/>
    <property type="evidence" value="ECO:0007669"/>
    <property type="project" value="TreeGrafter"/>
</dbReference>
<evidence type="ECO:0000313" key="3">
    <source>
        <dbReference type="EMBL" id="KAK1931749.1"/>
    </source>
</evidence>
<dbReference type="InterPro" id="IPR048382">
    <property type="entry name" value="BCAS3_WD40"/>
</dbReference>
<dbReference type="Gene3D" id="2.130.10.10">
    <property type="entry name" value="YVTN repeat-like/Quinoprotein amine dehydrogenase"/>
    <property type="match status" value="1"/>
</dbReference>
<feature type="compositionally biased region" description="Low complexity" evidence="1">
    <location>
        <begin position="50"/>
        <end position="70"/>
    </location>
</feature>
<evidence type="ECO:0000259" key="2">
    <source>
        <dbReference type="Pfam" id="PF21034"/>
    </source>
</evidence>
<reference evidence="3" key="1">
    <citation type="submission" date="2023-08" db="EMBL/GenBank/DDBJ databases">
        <title>Reference Genome Resource for the Citrus Pathogen Phytophthora citrophthora.</title>
        <authorList>
            <person name="Moller H."/>
            <person name="Coetzee B."/>
            <person name="Rose L.J."/>
            <person name="Van Niekerk J.M."/>
        </authorList>
    </citation>
    <scope>NUCLEOTIDE SEQUENCE</scope>
    <source>
        <strain evidence="3">STE-U-9442</strain>
    </source>
</reference>
<dbReference type="InterPro" id="IPR045142">
    <property type="entry name" value="BCAS3-like"/>
</dbReference>
<keyword evidence="4" id="KW-1185">Reference proteome</keyword>
<feature type="region of interest" description="Disordered" evidence="1">
    <location>
        <begin position="581"/>
        <end position="637"/>
    </location>
</feature>
<feature type="region of interest" description="Disordered" evidence="1">
    <location>
        <begin position="344"/>
        <end position="395"/>
    </location>
</feature>
<proteinExistence type="predicted"/>
<feature type="compositionally biased region" description="Basic residues" evidence="1">
    <location>
        <begin position="27"/>
        <end position="47"/>
    </location>
</feature>
<dbReference type="PANTHER" id="PTHR13268:SF0">
    <property type="entry name" value="BCAS3 MICROTUBULE ASSOCIATED CELL MIGRATION FACTOR"/>
    <property type="match status" value="1"/>
</dbReference>
<dbReference type="Pfam" id="PF21034">
    <property type="entry name" value="BCAS3_WD40"/>
    <property type="match status" value="1"/>
</dbReference>
<feature type="region of interest" description="Disordered" evidence="1">
    <location>
        <begin position="1"/>
        <end position="70"/>
    </location>
</feature>
<feature type="region of interest" description="Disordered" evidence="1">
    <location>
        <begin position="264"/>
        <end position="288"/>
    </location>
</feature>
<feature type="domain" description="BCAS3 WD40" evidence="2">
    <location>
        <begin position="402"/>
        <end position="529"/>
    </location>
</feature>
<name>A0AAD9LDV4_9STRA</name>
<feature type="region of interest" description="Disordered" evidence="1">
    <location>
        <begin position="918"/>
        <end position="961"/>
    </location>
</feature>